<dbReference type="PANTHER" id="PTHR17920:SF3">
    <property type="entry name" value="TRANSMEMBRANE AND COILED-COIL DOMAIN-CONTAINING PROTEIN 4"/>
    <property type="match status" value="1"/>
</dbReference>
<organism evidence="5 6">
    <name type="scientific">Cordylochernes scorpioides</name>
    <dbReference type="NCBI Taxonomy" id="51811"/>
    <lineage>
        <taxon>Eukaryota</taxon>
        <taxon>Metazoa</taxon>
        <taxon>Ecdysozoa</taxon>
        <taxon>Arthropoda</taxon>
        <taxon>Chelicerata</taxon>
        <taxon>Arachnida</taxon>
        <taxon>Pseudoscorpiones</taxon>
        <taxon>Cheliferoidea</taxon>
        <taxon>Chernetidae</taxon>
        <taxon>Cordylochernes</taxon>
    </lineage>
</organism>
<reference evidence="5 6" key="1">
    <citation type="submission" date="2022-01" db="EMBL/GenBank/DDBJ databases">
        <title>A chromosomal length assembly of Cordylochernes scorpioides.</title>
        <authorList>
            <person name="Zeh D."/>
            <person name="Zeh J."/>
        </authorList>
    </citation>
    <scope>NUCLEOTIDE SEQUENCE [LARGE SCALE GENOMIC DNA]</scope>
    <source>
        <strain evidence="5">IN4F17</strain>
        <tissue evidence="5">Whole Body</tissue>
    </source>
</reference>
<evidence type="ECO:0000313" key="6">
    <source>
        <dbReference type="Proteomes" id="UP001235939"/>
    </source>
</evidence>
<evidence type="ECO:0000313" key="5">
    <source>
        <dbReference type="EMBL" id="UYV82332.1"/>
    </source>
</evidence>
<evidence type="ECO:0000256" key="2">
    <source>
        <dbReference type="ARBA" id="ARBA00022692"/>
    </source>
</evidence>
<dbReference type="Proteomes" id="UP001235939">
    <property type="component" value="Chromosome 21"/>
</dbReference>
<proteinExistence type="predicted"/>
<sequence length="121" mass="13344">MKKRVGDIEEFTFDTLSEGQQLHVTLAVTGWLSEAGGFGQPWSTLLHSREQYTLRYESTYLLELGRAMDYLFSFAVSMAAQEALKYTILSGIVTPPHLAPLSSSSIGSNLQAPSRNCPDTI</sequence>
<dbReference type="EMBL" id="CP092883">
    <property type="protein sequence ID" value="UYV82332.1"/>
    <property type="molecule type" value="Genomic_DNA"/>
</dbReference>
<dbReference type="InterPro" id="IPR007941">
    <property type="entry name" value="DUF726"/>
</dbReference>
<comment type="subcellular location">
    <subcellularLocation>
        <location evidence="1">Membrane</location>
        <topology evidence="1">Multi-pass membrane protein</topology>
    </subcellularLocation>
</comment>
<name>A0ABY6LMC8_9ARAC</name>
<keyword evidence="6" id="KW-1185">Reference proteome</keyword>
<keyword evidence="2" id="KW-0812">Transmembrane</keyword>
<gene>
    <name evidence="5" type="ORF">LAZ67_21001730</name>
</gene>
<protein>
    <submittedName>
        <fullName evidence="5">TMCO4</fullName>
    </submittedName>
</protein>
<evidence type="ECO:0000256" key="1">
    <source>
        <dbReference type="ARBA" id="ARBA00004141"/>
    </source>
</evidence>
<dbReference type="Pfam" id="PF05277">
    <property type="entry name" value="DUF726"/>
    <property type="match status" value="1"/>
</dbReference>
<keyword evidence="4" id="KW-0472">Membrane</keyword>
<evidence type="ECO:0000256" key="4">
    <source>
        <dbReference type="ARBA" id="ARBA00023136"/>
    </source>
</evidence>
<evidence type="ECO:0000256" key="3">
    <source>
        <dbReference type="ARBA" id="ARBA00022989"/>
    </source>
</evidence>
<accession>A0ABY6LMC8</accession>
<dbReference type="PANTHER" id="PTHR17920">
    <property type="entry name" value="TRANSMEMBRANE AND COILED-COIL DOMAIN-CONTAINING PROTEIN 4 TMCO4"/>
    <property type="match status" value="1"/>
</dbReference>
<keyword evidence="3" id="KW-1133">Transmembrane helix</keyword>